<dbReference type="AlphaFoldDB" id="A0ABD1QFR3"/>
<protein>
    <submittedName>
        <fullName evidence="1">Uncharacterized protein</fullName>
    </submittedName>
</protein>
<evidence type="ECO:0000313" key="1">
    <source>
        <dbReference type="EMBL" id="KAL2475047.1"/>
    </source>
</evidence>
<organism evidence="1 2">
    <name type="scientific">Abeliophyllum distichum</name>
    <dbReference type="NCBI Taxonomy" id="126358"/>
    <lineage>
        <taxon>Eukaryota</taxon>
        <taxon>Viridiplantae</taxon>
        <taxon>Streptophyta</taxon>
        <taxon>Embryophyta</taxon>
        <taxon>Tracheophyta</taxon>
        <taxon>Spermatophyta</taxon>
        <taxon>Magnoliopsida</taxon>
        <taxon>eudicotyledons</taxon>
        <taxon>Gunneridae</taxon>
        <taxon>Pentapetalae</taxon>
        <taxon>asterids</taxon>
        <taxon>lamiids</taxon>
        <taxon>Lamiales</taxon>
        <taxon>Oleaceae</taxon>
        <taxon>Forsythieae</taxon>
        <taxon>Abeliophyllum</taxon>
    </lineage>
</organism>
<gene>
    <name evidence="1" type="ORF">Adt_35783</name>
</gene>
<evidence type="ECO:0000313" key="2">
    <source>
        <dbReference type="Proteomes" id="UP001604336"/>
    </source>
</evidence>
<sequence length="108" mass="11571">MQGGRVPVREALAQSIAPCEEKAARWSNPSGRSSCVKRCFMGGASCKVAESQWERLLHEALVHGRGKLLGGRVPVGKALVQSVAPCEKQSARWPSSSERGSCVKCCSM</sequence>
<accession>A0ABD1QFR3</accession>
<comment type="caution">
    <text evidence="1">The sequence shown here is derived from an EMBL/GenBank/DDBJ whole genome shotgun (WGS) entry which is preliminary data.</text>
</comment>
<dbReference type="Proteomes" id="UP001604336">
    <property type="component" value="Unassembled WGS sequence"/>
</dbReference>
<proteinExistence type="predicted"/>
<keyword evidence="2" id="KW-1185">Reference proteome</keyword>
<name>A0ABD1QFR3_9LAMI</name>
<dbReference type="EMBL" id="JBFOLK010000011">
    <property type="protein sequence ID" value="KAL2475047.1"/>
    <property type="molecule type" value="Genomic_DNA"/>
</dbReference>
<reference evidence="2" key="1">
    <citation type="submission" date="2024-07" db="EMBL/GenBank/DDBJ databases">
        <title>Two chromosome-level genome assemblies of Korean endemic species Abeliophyllum distichum and Forsythia ovata (Oleaceae).</title>
        <authorList>
            <person name="Jang H."/>
        </authorList>
    </citation>
    <scope>NUCLEOTIDE SEQUENCE [LARGE SCALE GENOMIC DNA]</scope>
</reference>